<dbReference type="CDD" id="cd02440">
    <property type="entry name" value="AdoMet_MTases"/>
    <property type="match status" value="1"/>
</dbReference>
<dbReference type="PANTHER" id="PTHR43861:SF1">
    <property type="entry name" value="TRANS-ACONITATE 2-METHYLTRANSFERASE"/>
    <property type="match status" value="1"/>
</dbReference>
<feature type="domain" description="Methyltransferase" evidence="1">
    <location>
        <begin position="41"/>
        <end position="160"/>
    </location>
</feature>
<dbReference type="Proteomes" id="UP000680365">
    <property type="component" value="Unassembled WGS sequence"/>
</dbReference>
<protein>
    <submittedName>
        <fullName evidence="2">S-adenosyl-L-methionine-dependent methyltransferase</fullName>
    </submittedName>
</protein>
<dbReference type="EMBL" id="JAEDAM010000021">
    <property type="protein sequence ID" value="MBS8121897.1"/>
    <property type="molecule type" value="Genomic_DNA"/>
</dbReference>
<evidence type="ECO:0000313" key="3">
    <source>
        <dbReference type="Proteomes" id="UP000680365"/>
    </source>
</evidence>
<name>A0ABS5QL47_9BACT</name>
<dbReference type="InterPro" id="IPR029063">
    <property type="entry name" value="SAM-dependent_MTases_sf"/>
</dbReference>
<comment type="caution">
    <text evidence="2">The sequence shown here is derived from an EMBL/GenBank/DDBJ whole genome shotgun (WGS) entry which is preliminary data.</text>
</comment>
<organism evidence="2 3">
    <name type="scientific">Candidatus Vampirococcus lugosii</name>
    <dbReference type="NCBI Taxonomy" id="2789015"/>
    <lineage>
        <taxon>Bacteria</taxon>
        <taxon>Candidatus Absconditibacteriota</taxon>
        <taxon>Vampirococcus</taxon>
    </lineage>
</organism>
<keyword evidence="3" id="KW-1185">Reference proteome</keyword>
<dbReference type="SUPFAM" id="SSF53335">
    <property type="entry name" value="S-adenosyl-L-methionine-dependent methyltransferases"/>
    <property type="match status" value="1"/>
</dbReference>
<evidence type="ECO:0000313" key="2">
    <source>
        <dbReference type="EMBL" id="MBS8121897.1"/>
    </source>
</evidence>
<accession>A0ABS5QL47</accession>
<evidence type="ECO:0000259" key="1">
    <source>
        <dbReference type="Pfam" id="PF13847"/>
    </source>
</evidence>
<sequence length="249" mass="30148">MNSKQQIKDFYNSQSEKRNQTRQKYWPEFKIILEKIKKYKKENIKILDLGCGNARILNYLQEELSDFEKIDYTGVDISENLINISKNKYPNYNFYTSDMLDFLQNESQEEYDFVFMIASFQHIPNKSERKLILKYIYKILKYNGKLISINWTMSDWFRKKYNKNIFFSRLKSILSSGYFSMKDIYIPWKNGEKTLYRYYHIFSHMEKINLLKSSGFCIRDIFYINNKGENDTIKNSRNSVFVVQKDIIK</sequence>
<dbReference type="PANTHER" id="PTHR43861">
    <property type="entry name" value="TRANS-ACONITATE 2-METHYLTRANSFERASE-RELATED"/>
    <property type="match status" value="1"/>
</dbReference>
<dbReference type="RefSeq" id="WP_213348864.1">
    <property type="nucleotide sequence ID" value="NZ_JAEDAM010000021.1"/>
</dbReference>
<keyword evidence="2" id="KW-0489">Methyltransferase</keyword>
<keyword evidence="2" id="KW-0808">Transferase</keyword>
<dbReference type="Pfam" id="PF13847">
    <property type="entry name" value="Methyltransf_31"/>
    <property type="match status" value="1"/>
</dbReference>
<dbReference type="Gene3D" id="3.40.50.150">
    <property type="entry name" value="Vaccinia Virus protein VP39"/>
    <property type="match status" value="1"/>
</dbReference>
<reference evidence="2 3" key="1">
    <citation type="journal article" date="2021" name="Nat. Commun.">
        <title>Reductive evolution and unique predatory mode in the CPR bacterium Vampirococcus lugosii.</title>
        <authorList>
            <person name="Moreira D."/>
            <person name="Zivanovic Y."/>
            <person name="Lopez-Archilla A.I."/>
            <person name="Iniesto M."/>
            <person name="Lopez-Garcia P."/>
        </authorList>
    </citation>
    <scope>NUCLEOTIDE SEQUENCE [LARGE SCALE GENOMIC DNA]</scope>
    <source>
        <strain evidence="2">Chiprana</strain>
    </source>
</reference>
<dbReference type="GO" id="GO:0008168">
    <property type="term" value="F:methyltransferase activity"/>
    <property type="evidence" value="ECO:0007669"/>
    <property type="project" value="UniProtKB-KW"/>
</dbReference>
<proteinExistence type="predicted"/>
<gene>
    <name evidence="2" type="ORF">VAMP_36n109</name>
</gene>
<dbReference type="InterPro" id="IPR025714">
    <property type="entry name" value="Methyltranfer_dom"/>
</dbReference>
<dbReference type="GO" id="GO:0032259">
    <property type="term" value="P:methylation"/>
    <property type="evidence" value="ECO:0007669"/>
    <property type="project" value="UniProtKB-KW"/>
</dbReference>